<evidence type="ECO:0000313" key="3">
    <source>
        <dbReference type="EMBL" id="KAH8032644.1"/>
    </source>
</evidence>
<dbReference type="Proteomes" id="UP000821866">
    <property type="component" value="Chromosome 3"/>
</dbReference>
<keyword evidence="1" id="KW-0472">Membrane</keyword>
<feature type="signal peptide" evidence="2">
    <location>
        <begin position="1"/>
        <end position="23"/>
    </location>
</feature>
<keyword evidence="4" id="KW-1185">Reference proteome</keyword>
<evidence type="ECO:0000256" key="2">
    <source>
        <dbReference type="SAM" id="SignalP"/>
    </source>
</evidence>
<evidence type="ECO:0000313" key="4">
    <source>
        <dbReference type="Proteomes" id="UP000821866"/>
    </source>
</evidence>
<keyword evidence="1" id="KW-0812">Transmembrane</keyword>
<gene>
    <name evidence="3" type="ORF">HPB51_026097</name>
</gene>
<evidence type="ECO:0000256" key="1">
    <source>
        <dbReference type="SAM" id="Phobius"/>
    </source>
</evidence>
<feature type="transmembrane region" description="Helical" evidence="1">
    <location>
        <begin position="151"/>
        <end position="174"/>
    </location>
</feature>
<keyword evidence="2" id="KW-0732">Signal</keyword>
<feature type="chain" id="PRO_5039915104" evidence="2">
    <location>
        <begin position="24"/>
        <end position="201"/>
    </location>
</feature>
<name>A0A9J6EE71_RHIMP</name>
<organism evidence="3 4">
    <name type="scientific">Rhipicephalus microplus</name>
    <name type="common">Cattle tick</name>
    <name type="synonym">Boophilus microplus</name>
    <dbReference type="NCBI Taxonomy" id="6941"/>
    <lineage>
        <taxon>Eukaryota</taxon>
        <taxon>Metazoa</taxon>
        <taxon>Ecdysozoa</taxon>
        <taxon>Arthropoda</taxon>
        <taxon>Chelicerata</taxon>
        <taxon>Arachnida</taxon>
        <taxon>Acari</taxon>
        <taxon>Parasitiformes</taxon>
        <taxon>Ixodida</taxon>
        <taxon>Ixodoidea</taxon>
        <taxon>Ixodidae</taxon>
        <taxon>Rhipicephalinae</taxon>
        <taxon>Rhipicephalus</taxon>
        <taxon>Boophilus</taxon>
    </lineage>
</organism>
<comment type="caution">
    <text evidence="3">The sequence shown here is derived from an EMBL/GenBank/DDBJ whole genome shotgun (WGS) entry which is preliminary data.</text>
</comment>
<proteinExistence type="predicted"/>
<sequence>MKASAFFVLRILCLLGQHGATQSRRYDDARIADELGRLLKRPQLPRYTGPDFHLEYPVLAKNGVTLAGVTYSLDDFSLPWRLVRHYAQMQLSTYKLAAGNPVMRAAIARHNAARMTDFLIHVEMAGSRRAQFGHGNVHVVQASGLVSEVNVYVIASLVTAVVVLFTTYCAYIIAKNVTRLLMDSAPRPVPQEQTLLLQAAK</sequence>
<reference evidence="3" key="1">
    <citation type="journal article" date="2020" name="Cell">
        <title>Large-Scale Comparative Analyses of Tick Genomes Elucidate Their Genetic Diversity and Vector Capacities.</title>
        <authorList>
            <consortium name="Tick Genome and Microbiome Consortium (TIGMIC)"/>
            <person name="Jia N."/>
            <person name="Wang J."/>
            <person name="Shi W."/>
            <person name="Du L."/>
            <person name="Sun Y."/>
            <person name="Zhan W."/>
            <person name="Jiang J.F."/>
            <person name="Wang Q."/>
            <person name="Zhang B."/>
            <person name="Ji P."/>
            <person name="Bell-Sakyi L."/>
            <person name="Cui X.M."/>
            <person name="Yuan T.T."/>
            <person name="Jiang B.G."/>
            <person name="Yang W.F."/>
            <person name="Lam T.T."/>
            <person name="Chang Q.C."/>
            <person name="Ding S.J."/>
            <person name="Wang X.J."/>
            <person name="Zhu J.G."/>
            <person name="Ruan X.D."/>
            <person name="Zhao L."/>
            <person name="Wei J.T."/>
            <person name="Ye R.Z."/>
            <person name="Que T.C."/>
            <person name="Du C.H."/>
            <person name="Zhou Y.H."/>
            <person name="Cheng J.X."/>
            <person name="Dai P.F."/>
            <person name="Guo W.B."/>
            <person name="Han X.H."/>
            <person name="Huang E.J."/>
            <person name="Li L.F."/>
            <person name="Wei W."/>
            <person name="Gao Y.C."/>
            <person name="Liu J.Z."/>
            <person name="Shao H.Z."/>
            <person name="Wang X."/>
            <person name="Wang C.C."/>
            <person name="Yang T.C."/>
            <person name="Huo Q.B."/>
            <person name="Li W."/>
            <person name="Chen H.Y."/>
            <person name="Chen S.E."/>
            <person name="Zhou L.G."/>
            <person name="Ni X.B."/>
            <person name="Tian J.H."/>
            <person name="Sheng Y."/>
            <person name="Liu T."/>
            <person name="Pan Y.S."/>
            <person name="Xia L.Y."/>
            <person name="Li J."/>
            <person name="Zhao F."/>
            <person name="Cao W.C."/>
        </authorList>
    </citation>
    <scope>NUCLEOTIDE SEQUENCE</scope>
    <source>
        <strain evidence="3">Rmic-2018</strain>
    </source>
</reference>
<dbReference type="AlphaFoldDB" id="A0A9J6EE71"/>
<keyword evidence="1" id="KW-1133">Transmembrane helix</keyword>
<reference evidence="3" key="2">
    <citation type="submission" date="2021-09" db="EMBL/GenBank/DDBJ databases">
        <authorList>
            <person name="Jia N."/>
            <person name="Wang J."/>
            <person name="Shi W."/>
            <person name="Du L."/>
            <person name="Sun Y."/>
            <person name="Zhan W."/>
            <person name="Jiang J."/>
            <person name="Wang Q."/>
            <person name="Zhang B."/>
            <person name="Ji P."/>
            <person name="Sakyi L.B."/>
            <person name="Cui X."/>
            <person name="Yuan T."/>
            <person name="Jiang B."/>
            <person name="Yang W."/>
            <person name="Lam T.T.-Y."/>
            <person name="Chang Q."/>
            <person name="Ding S."/>
            <person name="Wang X."/>
            <person name="Zhu J."/>
            <person name="Ruan X."/>
            <person name="Zhao L."/>
            <person name="Wei J."/>
            <person name="Que T."/>
            <person name="Du C."/>
            <person name="Cheng J."/>
            <person name="Dai P."/>
            <person name="Han X."/>
            <person name="Huang E."/>
            <person name="Gao Y."/>
            <person name="Liu J."/>
            <person name="Shao H."/>
            <person name="Ye R."/>
            <person name="Li L."/>
            <person name="Wei W."/>
            <person name="Wang X."/>
            <person name="Wang C."/>
            <person name="Huo Q."/>
            <person name="Li W."/>
            <person name="Guo W."/>
            <person name="Chen H."/>
            <person name="Chen S."/>
            <person name="Zhou L."/>
            <person name="Zhou L."/>
            <person name="Ni X."/>
            <person name="Tian J."/>
            <person name="Zhou Y."/>
            <person name="Sheng Y."/>
            <person name="Liu T."/>
            <person name="Pan Y."/>
            <person name="Xia L."/>
            <person name="Li J."/>
            <person name="Zhao F."/>
            <person name="Cao W."/>
        </authorList>
    </citation>
    <scope>NUCLEOTIDE SEQUENCE</scope>
    <source>
        <strain evidence="3">Rmic-2018</strain>
        <tissue evidence="3">Larvae</tissue>
    </source>
</reference>
<accession>A0A9J6EE71</accession>
<dbReference type="EMBL" id="JABSTU010000005">
    <property type="protein sequence ID" value="KAH8032644.1"/>
    <property type="molecule type" value="Genomic_DNA"/>
</dbReference>
<protein>
    <submittedName>
        <fullName evidence="3">Uncharacterized protein</fullName>
    </submittedName>
</protein>